<dbReference type="SUPFAM" id="SSF57850">
    <property type="entry name" value="RING/U-box"/>
    <property type="match status" value="1"/>
</dbReference>
<dbReference type="Pfam" id="PF12796">
    <property type="entry name" value="Ank_2"/>
    <property type="match status" value="1"/>
</dbReference>
<dbReference type="Gene3D" id="1.25.40.20">
    <property type="entry name" value="Ankyrin repeat-containing domain"/>
    <property type="match status" value="1"/>
</dbReference>
<dbReference type="SMART" id="SM00184">
    <property type="entry name" value="RING"/>
    <property type="match status" value="1"/>
</dbReference>
<evidence type="ECO:0000313" key="7">
    <source>
        <dbReference type="Proteomes" id="UP000294530"/>
    </source>
</evidence>
<comment type="caution">
    <text evidence="6">The sequence shown here is derived from an EMBL/GenBank/DDBJ whole genome shotgun (WGS) entry which is preliminary data.</text>
</comment>
<feature type="repeat" description="ANK" evidence="3">
    <location>
        <begin position="53"/>
        <end position="85"/>
    </location>
</feature>
<name>A0A976FF97_BRELC</name>
<evidence type="ECO:0000256" key="3">
    <source>
        <dbReference type="PROSITE-ProRule" id="PRU00023"/>
    </source>
</evidence>
<dbReference type="PROSITE" id="PS50088">
    <property type="entry name" value="ANK_REPEAT"/>
    <property type="match status" value="2"/>
</dbReference>
<dbReference type="OrthoDB" id="10038642at2759"/>
<organism evidence="6 7">
    <name type="scientific">Bremia lactucae</name>
    <name type="common">Lettuce downy mildew</name>
    <dbReference type="NCBI Taxonomy" id="4779"/>
    <lineage>
        <taxon>Eukaryota</taxon>
        <taxon>Sar</taxon>
        <taxon>Stramenopiles</taxon>
        <taxon>Oomycota</taxon>
        <taxon>Peronosporomycetes</taxon>
        <taxon>Peronosporales</taxon>
        <taxon>Peronosporaceae</taxon>
        <taxon>Bremia</taxon>
    </lineage>
</organism>
<dbReference type="SMART" id="SM00248">
    <property type="entry name" value="ANK"/>
    <property type="match status" value="2"/>
</dbReference>
<accession>A0A976FF97</accession>
<keyword evidence="2 3" id="KW-0040">ANK repeat</keyword>
<dbReference type="SUPFAM" id="SSF48403">
    <property type="entry name" value="Ankyrin repeat"/>
    <property type="match status" value="1"/>
</dbReference>
<dbReference type="GeneID" id="94344475"/>
<evidence type="ECO:0000313" key="6">
    <source>
        <dbReference type="EMBL" id="TDH65615.1"/>
    </source>
</evidence>
<dbReference type="PANTHER" id="PTHR24173:SF74">
    <property type="entry name" value="ANKYRIN REPEAT DOMAIN-CONTAINING PROTEIN 16"/>
    <property type="match status" value="1"/>
</dbReference>
<reference evidence="6 7" key="1">
    <citation type="journal article" date="2021" name="Genome Biol.">
        <title>AFLAP: assembly-free linkage analysis pipeline using k-mers from genome sequencing data.</title>
        <authorList>
            <person name="Fletcher K."/>
            <person name="Zhang L."/>
            <person name="Gil J."/>
            <person name="Han R."/>
            <person name="Cavanaugh K."/>
            <person name="Michelmore R."/>
        </authorList>
    </citation>
    <scope>NUCLEOTIDE SEQUENCE [LARGE SCALE GENOMIC DNA]</scope>
    <source>
        <strain evidence="6 7">SF5</strain>
    </source>
</reference>
<dbReference type="PROSITE" id="PS50089">
    <property type="entry name" value="ZF_RING_2"/>
    <property type="match status" value="1"/>
</dbReference>
<keyword evidence="7" id="KW-1185">Reference proteome</keyword>
<dbReference type="InterPro" id="IPR001841">
    <property type="entry name" value="Znf_RING"/>
</dbReference>
<keyword evidence="4" id="KW-0862">Zinc</keyword>
<feature type="domain" description="RING-type" evidence="5">
    <location>
        <begin position="423"/>
        <end position="462"/>
    </location>
</feature>
<gene>
    <name evidence="6" type="ORF">CCR75_000698</name>
</gene>
<evidence type="ECO:0000256" key="4">
    <source>
        <dbReference type="PROSITE-ProRule" id="PRU00175"/>
    </source>
</evidence>
<keyword evidence="1" id="KW-0677">Repeat</keyword>
<sequence length="474" mass="52697">MGNATGWIAQSLYPLEQALWVAAKSSDLATLREGLVRLTPETRYYSEWRDPTYGYTPLAIACSQGHLPCVQALLAYGVDCNARDLKGSTPLHIAASCGKSEVVRLLLETSAVDYFAKTSSKAETALDIARQAYKEAEGRAATYIKCIELIEKVFAIRESCWSQELIIMECSTLTETLSLFELVVRKVGQFLINCIWHAMVLRTAAPDVVEIDLFPMKPGERRPPIPSSELLYKTSHGIQQSEECTWLKRKEYRLSIKMSNKRGPSRASALPMEFATANHADLVAWKTFLTTLRVNPPENLIAIAFARAQNERIQSPQLAPRDSSSAESISITEAAMRQEQRDLDEALRLSIDEARRQPSMPSAPPPSDTMLETLGYSETLIGSDGVEIVQLLRDDDVANFSSCADLFRSSAVRMSNTQRLDECVVCFDGPQEAVCVPCGHNAVCMNCAQELADTSRLCPVCRQNVREVVRLYRV</sequence>
<dbReference type="CDD" id="cd23129">
    <property type="entry name" value="RING-HC_XBAT35-like"/>
    <property type="match status" value="1"/>
</dbReference>
<dbReference type="RefSeq" id="XP_067815114.1">
    <property type="nucleotide sequence ID" value="XM_067958804.1"/>
</dbReference>
<evidence type="ECO:0000256" key="1">
    <source>
        <dbReference type="ARBA" id="ARBA00022737"/>
    </source>
</evidence>
<keyword evidence="4" id="KW-0863">Zinc-finger</keyword>
<dbReference type="GO" id="GO:0008270">
    <property type="term" value="F:zinc ion binding"/>
    <property type="evidence" value="ECO:0007669"/>
    <property type="project" value="UniProtKB-KW"/>
</dbReference>
<dbReference type="InterPro" id="IPR002110">
    <property type="entry name" value="Ankyrin_rpt"/>
</dbReference>
<proteinExistence type="predicted"/>
<protein>
    <recommendedName>
        <fullName evidence="5">RING-type domain-containing protein</fullName>
    </recommendedName>
</protein>
<dbReference type="PANTHER" id="PTHR24173">
    <property type="entry name" value="ANKYRIN REPEAT CONTAINING"/>
    <property type="match status" value="1"/>
</dbReference>
<dbReference type="Gene3D" id="3.30.40.10">
    <property type="entry name" value="Zinc/RING finger domain, C3HC4 (zinc finger)"/>
    <property type="match status" value="1"/>
</dbReference>
<dbReference type="Pfam" id="PF13920">
    <property type="entry name" value="zf-C3HC4_3"/>
    <property type="match status" value="1"/>
</dbReference>
<dbReference type="InterPro" id="IPR036770">
    <property type="entry name" value="Ankyrin_rpt-contain_sf"/>
</dbReference>
<dbReference type="Proteomes" id="UP000294530">
    <property type="component" value="Unassembled WGS sequence"/>
</dbReference>
<feature type="repeat" description="ANK" evidence="3">
    <location>
        <begin position="86"/>
        <end position="111"/>
    </location>
</feature>
<keyword evidence="4" id="KW-0479">Metal-binding</keyword>
<dbReference type="PROSITE" id="PS50297">
    <property type="entry name" value="ANK_REP_REGION"/>
    <property type="match status" value="2"/>
</dbReference>
<dbReference type="EMBL" id="SHOA02000001">
    <property type="protein sequence ID" value="TDH65615.1"/>
    <property type="molecule type" value="Genomic_DNA"/>
</dbReference>
<evidence type="ECO:0000259" key="5">
    <source>
        <dbReference type="PROSITE" id="PS50089"/>
    </source>
</evidence>
<dbReference type="AlphaFoldDB" id="A0A976FF97"/>
<dbReference type="KEGG" id="blac:94344475"/>
<dbReference type="InterPro" id="IPR013083">
    <property type="entry name" value="Znf_RING/FYVE/PHD"/>
</dbReference>
<evidence type="ECO:0000256" key="2">
    <source>
        <dbReference type="ARBA" id="ARBA00023043"/>
    </source>
</evidence>